<dbReference type="CDD" id="cd14852">
    <property type="entry name" value="LD-carboxypeptidase"/>
    <property type="match status" value="1"/>
</dbReference>
<dbReference type="Proteomes" id="UP000239001">
    <property type="component" value="Unassembled WGS sequence"/>
</dbReference>
<evidence type="ECO:0000313" key="5">
    <source>
        <dbReference type="Proteomes" id="UP000239001"/>
    </source>
</evidence>
<reference evidence="4 5" key="1">
    <citation type="submission" date="2018-03" db="EMBL/GenBank/DDBJ databases">
        <title>The ancient ancestry and fast evolution of plastids.</title>
        <authorList>
            <person name="Moore K.R."/>
            <person name="Magnabosco C."/>
            <person name="Momper L."/>
            <person name="Gold D.A."/>
            <person name="Bosak T."/>
            <person name="Fournier G.P."/>
        </authorList>
    </citation>
    <scope>NUCLEOTIDE SEQUENCE [LARGE SCALE GENOMIC DNA]</scope>
    <source>
        <strain evidence="4 5">CCALA 016</strain>
    </source>
</reference>
<reference evidence="4 5" key="2">
    <citation type="submission" date="2018-03" db="EMBL/GenBank/DDBJ databases">
        <authorList>
            <person name="Keele B.F."/>
        </authorList>
    </citation>
    <scope>NUCLEOTIDE SEQUENCE [LARGE SCALE GENOMIC DNA]</scope>
    <source>
        <strain evidence="4 5">CCALA 016</strain>
    </source>
</reference>
<dbReference type="GO" id="GO:0004180">
    <property type="term" value="F:carboxypeptidase activity"/>
    <property type="evidence" value="ECO:0007669"/>
    <property type="project" value="UniProtKB-KW"/>
</dbReference>
<feature type="transmembrane region" description="Helical" evidence="2">
    <location>
        <begin position="24"/>
        <end position="45"/>
    </location>
</feature>
<dbReference type="Pfam" id="PF02557">
    <property type="entry name" value="VanY"/>
    <property type="match status" value="1"/>
</dbReference>
<feature type="domain" description="D-alanyl-D-alanine carboxypeptidase-like core" evidence="3">
    <location>
        <begin position="103"/>
        <end position="233"/>
    </location>
</feature>
<dbReference type="SUPFAM" id="SSF55166">
    <property type="entry name" value="Hedgehog/DD-peptidase"/>
    <property type="match status" value="1"/>
</dbReference>
<dbReference type="EMBL" id="PXOH01000025">
    <property type="protein sequence ID" value="PSF34571.1"/>
    <property type="molecule type" value="Genomic_DNA"/>
</dbReference>
<name>A0A2T1LTY6_9CHRO</name>
<dbReference type="PANTHER" id="PTHR34385:SF1">
    <property type="entry name" value="PEPTIDOGLYCAN L-ALANYL-D-GLUTAMATE ENDOPEPTIDASE CWLK"/>
    <property type="match status" value="1"/>
</dbReference>
<evidence type="ECO:0000259" key="3">
    <source>
        <dbReference type="Pfam" id="PF02557"/>
    </source>
</evidence>
<sequence length="250" mass="27690">MDDIPEALRDRATPRQNVGLSEKLPLPLIGIGLVLLSIIGGFSAANLMRPTSKPIVVSTPSPSTTPTPNATPTPTPVENVLGHLPYKEAPTSELSPISADGRILLRKAAAEKYRQMQAAARRDGVSLMSLSGFRSLSEQEYLFFKVKEKRNQEAKKRAEVSAPPGYSEHHTGYAIDIGDGRTPATNLSQSFEKTSAFRWLQNHASKYSFELSFPPNNPQGVSYEPWHWRFVGDTHSLETFYKAQQLKKVK</sequence>
<keyword evidence="2" id="KW-0472">Membrane</keyword>
<keyword evidence="4" id="KW-0645">Protease</keyword>
<proteinExistence type="predicted"/>
<keyword evidence="4" id="KW-0121">Carboxypeptidase</keyword>
<gene>
    <name evidence="4" type="ORF">C7H19_18570</name>
</gene>
<feature type="region of interest" description="Disordered" evidence="1">
    <location>
        <begin position="56"/>
        <end position="75"/>
    </location>
</feature>
<keyword evidence="2" id="KW-0812">Transmembrane</keyword>
<dbReference type="InterPro" id="IPR003709">
    <property type="entry name" value="VanY-like_core_dom"/>
</dbReference>
<dbReference type="Gene3D" id="3.30.1380.10">
    <property type="match status" value="1"/>
</dbReference>
<feature type="compositionally biased region" description="Pro residues" evidence="1">
    <location>
        <begin position="63"/>
        <end position="75"/>
    </location>
</feature>
<comment type="caution">
    <text evidence="4">The sequence shown here is derived from an EMBL/GenBank/DDBJ whole genome shotgun (WGS) entry which is preliminary data.</text>
</comment>
<keyword evidence="5" id="KW-1185">Reference proteome</keyword>
<dbReference type="InterPro" id="IPR052179">
    <property type="entry name" value="DD-CPase-like"/>
</dbReference>
<dbReference type="InterPro" id="IPR058193">
    <property type="entry name" value="VanY/YodJ_core_dom"/>
</dbReference>
<accession>A0A2T1LTY6</accession>
<dbReference type="RefSeq" id="WP_106458415.1">
    <property type="nucleotide sequence ID" value="NZ_PXOH01000025.1"/>
</dbReference>
<evidence type="ECO:0000256" key="2">
    <source>
        <dbReference type="SAM" id="Phobius"/>
    </source>
</evidence>
<organism evidence="4 5">
    <name type="scientific">Aphanothece hegewaldii CCALA 016</name>
    <dbReference type="NCBI Taxonomy" id="2107694"/>
    <lineage>
        <taxon>Bacteria</taxon>
        <taxon>Bacillati</taxon>
        <taxon>Cyanobacteriota</taxon>
        <taxon>Cyanophyceae</taxon>
        <taxon>Oscillatoriophycideae</taxon>
        <taxon>Chroococcales</taxon>
        <taxon>Aphanothecaceae</taxon>
        <taxon>Aphanothece</taxon>
    </lineage>
</organism>
<dbReference type="InterPro" id="IPR009045">
    <property type="entry name" value="Zn_M74/Hedgehog-like"/>
</dbReference>
<evidence type="ECO:0000313" key="4">
    <source>
        <dbReference type="EMBL" id="PSF34571.1"/>
    </source>
</evidence>
<dbReference type="GO" id="GO:0006508">
    <property type="term" value="P:proteolysis"/>
    <property type="evidence" value="ECO:0007669"/>
    <property type="project" value="InterPro"/>
</dbReference>
<keyword evidence="4" id="KW-0378">Hydrolase</keyword>
<evidence type="ECO:0000256" key="1">
    <source>
        <dbReference type="SAM" id="MobiDB-lite"/>
    </source>
</evidence>
<dbReference type="AlphaFoldDB" id="A0A2T1LTY6"/>
<dbReference type="PANTHER" id="PTHR34385">
    <property type="entry name" value="D-ALANYL-D-ALANINE CARBOXYPEPTIDASE"/>
    <property type="match status" value="1"/>
</dbReference>
<protein>
    <submittedName>
        <fullName evidence="4">D-alanyl-D-alanine carboxypeptidase</fullName>
    </submittedName>
</protein>
<keyword evidence="2" id="KW-1133">Transmembrane helix</keyword>
<dbReference type="OrthoDB" id="9792074at2"/>